<evidence type="ECO:0000313" key="1">
    <source>
        <dbReference type="EMBL" id="TMW65625.1"/>
    </source>
</evidence>
<protein>
    <submittedName>
        <fullName evidence="1">Uncharacterized protein</fullName>
    </submittedName>
</protein>
<dbReference type="AlphaFoldDB" id="A0A8K1FJ24"/>
<accession>A0A8K1FJ24</accession>
<dbReference type="Proteomes" id="UP000794436">
    <property type="component" value="Unassembled WGS sequence"/>
</dbReference>
<proteinExistence type="predicted"/>
<reference evidence="1" key="1">
    <citation type="submission" date="2019-03" db="EMBL/GenBank/DDBJ databases">
        <title>Long read genome sequence of the mycoparasitic Pythium oligandrum ATCC 38472 isolated from sugarbeet rhizosphere.</title>
        <authorList>
            <person name="Gaulin E."/>
        </authorList>
    </citation>
    <scope>NUCLEOTIDE SEQUENCE</scope>
    <source>
        <strain evidence="1">ATCC 38472_TT</strain>
    </source>
</reference>
<dbReference type="EMBL" id="SPLM01000037">
    <property type="protein sequence ID" value="TMW65625.1"/>
    <property type="molecule type" value="Genomic_DNA"/>
</dbReference>
<keyword evidence="2" id="KW-1185">Reference proteome</keyword>
<comment type="caution">
    <text evidence="1">The sequence shown here is derived from an EMBL/GenBank/DDBJ whole genome shotgun (WGS) entry which is preliminary data.</text>
</comment>
<evidence type="ECO:0000313" key="2">
    <source>
        <dbReference type="Proteomes" id="UP000794436"/>
    </source>
</evidence>
<name>A0A8K1FJ24_PYTOL</name>
<sequence length="151" mass="17142">MWQRHLYVMEMAAGQENFLQLAERQAVHAVPKAQLRQHPRIRSAPSFVCLACRGSSRFHVVLIMDMDREFDRATVLMTGVKMFCQAPLPRNDTELSIQSSHGSGLAHEFVLHVRCLPRVGAQRINCEQNVHHHLLLLAWSGQIGQVARLKA</sequence>
<gene>
    <name evidence="1" type="ORF">Poli38472_008267</name>
</gene>
<organism evidence="1 2">
    <name type="scientific">Pythium oligandrum</name>
    <name type="common">Mycoparasitic fungus</name>
    <dbReference type="NCBI Taxonomy" id="41045"/>
    <lineage>
        <taxon>Eukaryota</taxon>
        <taxon>Sar</taxon>
        <taxon>Stramenopiles</taxon>
        <taxon>Oomycota</taxon>
        <taxon>Peronosporomycetes</taxon>
        <taxon>Pythiales</taxon>
        <taxon>Pythiaceae</taxon>
        <taxon>Pythium</taxon>
    </lineage>
</organism>